<dbReference type="AlphaFoldDB" id="A0A067ENH9"/>
<reference evidence="1 2" key="1">
    <citation type="submission" date="2014-04" db="EMBL/GenBank/DDBJ databases">
        <authorList>
            <consortium name="International Citrus Genome Consortium"/>
            <person name="Gmitter F."/>
            <person name="Chen C."/>
            <person name="Farmerie W."/>
            <person name="Harkins T."/>
            <person name="Desany B."/>
            <person name="Mohiuddin M."/>
            <person name="Kodira C."/>
            <person name="Borodovsky M."/>
            <person name="Lomsadze A."/>
            <person name="Burns P."/>
            <person name="Jenkins J."/>
            <person name="Prochnik S."/>
            <person name="Shu S."/>
            <person name="Chapman J."/>
            <person name="Pitluck S."/>
            <person name="Schmutz J."/>
            <person name="Rokhsar D."/>
        </authorList>
    </citation>
    <scope>NUCLEOTIDE SEQUENCE</scope>
</reference>
<evidence type="ECO:0000313" key="1">
    <source>
        <dbReference type="EMBL" id="KDO52742.1"/>
    </source>
</evidence>
<accession>A0A067ENH9</accession>
<dbReference type="Proteomes" id="UP000027120">
    <property type="component" value="Unassembled WGS sequence"/>
</dbReference>
<gene>
    <name evidence="1" type="ORF">CISIN_1g039891mg</name>
</gene>
<dbReference type="EMBL" id="KK785029">
    <property type="protein sequence ID" value="KDO52742.1"/>
    <property type="molecule type" value="Genomic_DNA"/>
</dbReference>
<keyword evidence="2" id="KW-1185">Reference proteome</keyword>
<organism evidence="1 2">
    <name type="scientific">Citrus sinensis</name>
    <name type="common">Sweet orange</name>
    <name type="synonym">Citrus aurantium var. sinensis</name>
    <dbReference type="NCBI Taxonomy" id="2711"/>
    <lineage>
        <taxon>Eukaryota</taxon>
        <taxon>Viridiplantae</taxon>
        <taxon>Streptophyta</taxon>
        <taxon>Embryophyta</taxon>
        <taxon>Tracheophyta</taxon>
        <taxon>Spermatophyta</taxon>
        <taxon>Magnoliopsida</taxon>
        <taxon>eudicotyledons</taxon>
        <taxon>Gunneridae</taxon>
        <taxon>Pentapetalae</taxon>
        <taxon>rosids</taxon>
        <taxon>malvids</taxon>
        <taxon>Sapindales</taxon>
        <taxon>Rutaceae</taxon>
        <taxon>Aurantioideae</taxon>
        <taxon>Citrus</taxon>
    </lineage>
</organism>
<name>A0A067ENH9_CITSI</name>
<proteinExistence type="predicted"/>
<evidence type="ECO:0000313" key="2">
    <source>
        <dbReference type="Proteomes" id="UP000027120"/>
    </source>
</evidence>
<sequence length="84" mass="9943">MEKPWGRGVNIATLDVHVEEDFQGFECFKYSPREKLGRWVGATWTHLVLKTERHRVYYLNICLERLRRRNSLPTAESPAEYSGF</sequence>
<protein>
    <submittedName>
        <fullName evidence="1">Uncharacterized protein</fullName>
    </submittedName>
</protein>